<evidence type="ECO:0000256" key="7">
    <source>
        <dbReference type="ARBA" id="ARBA00022842"/>
    </source>
</evidence>
<dbReference type="SUPFAM" id="SSF56037">
    <property type="entry name" value="PheT/TilS domain"/>
    <property type="match status" value="1"/>
</dbReference>
<dbReference type="NCBIfam" id="TIGR00472">
    <property type="entry name" value="pheT_bact"/>
    <property type="match status" value="1"/>
</dbReference>
<dbReference type="HAMAP" id="MF_00283">
    <property type="entry name" value="Phe_tRNA_synth_beta1"/>
    <property type="match status" value="1"/>
</dbReference>
<comment type="caution">
    <text evidence="14">The sequence shown here is derived from an EMBL/GenBank/DDBJ whole genome shotgun (WGS) entry which is preliminary data.</text>
</comment>
<accession>A0A932AAE2</accession>
<dbReference type="Pfam" id="PF03483">
    <property type="entry name" value="B3_4"/>
    <property type="match status" value="1"/>
</dbReference>
<evidence type="ECO:0000256" key="6">
    <source>
        <dbReference type="ARBA" id="ARBA00022840"/>
    </source>
</evidence>
<dbReference type="Gene3D" id="3.30.930.10">
    <property type="entry name" value="Bira Bifunctional Protein, Domain 2"/>
    <property type="match status" value="1"/>
</dbReference>
<dbReference type="SMART" id="SM00873">
    <property type="entry name" value="B3_4"/>
    <property type="match status" value="1"/>
</dbReference>
<evidence type="ECO:0000256" key="9">
    <source>
        <dbReference type="ARBA" id="ARBA00023146"/>
    </source>
</evidence>
<dbReference type="EC" id="6.1.1.20" evidence="11"/>
<proteinExistence type="inferred from homology"/>
<evidence type="ECO:0000313" key="15">
    <source>
        <dbReference type="Proteomes" id="UP000779809"/>
    </source>
</evidence>
<dbReference type="InterPro" id="IPR005147">
    <property type="entry name" value="tRNA_synthase_B5-dom"/>
</dbReference>
<dbReference type="GO" id="GO:0004826">
    <property type="term" value="F:phenylalanine-tRNA ligase activity"/>
    <property type="evidence" value="ECO:0007669"/>
    <property type="project" value="UniProtKB-UniRule"/>
</dbReference>
<comment type="subunit">
    <text evidence="2 11">Tetramer of two alpha and two beta subunits.</text>
</comment>
<keyword evidence="6 11" id="KW-0067">ATP-binding</keyword>
<dbReference type="PROSITE" id="PS51447">
    <property type="entry name" value="FDX_ACB"/>
    <property type="match status" value="1"/>
</dbReference>
<dbReference type="FunFam" id="3.30.56.10:FF:000001">
    <property type="entry name" value="Phenylalanine--tRNA ligase beta subunit"/>
    <property type="match status" value="1"/>
</dbReference>
<keyword evidence="8 11" id="KW-0648">Protein biosynthesis</keyword>
<dbReference type="Pfam" id="PF03484">
    <property type="entry name" value="B5"/>
    <property type="match status" value="1"/>
</dbReference>
<dbReference type="InterPro" id="IPR036690">
    <property type="entry name" value="Fdx_antiC-bd_sf"/>
</dbReference>
<evidence type="ECO:0000256" key="8">
    <source>
        <dbReference type="ARBA" id="ARBA00022917"/>
    </source>
</evidence>
<dbReference type="GO" id="GO:0005524">
    <property type="term" value="F:ATP binding"/>
    <property type="evidence" value="ECO:0007669"/>
    <property type="project" value="UniProtKB-UniRule"/>
</dbReference>
<comment type="subcellular location">
    <subcellularLocation>
        <location evidence="11">Cytoplasm</location>
    </subcellularLocation>
</comment>
<comment type="cofactor">
    <cofactor evidence="11">
        <name>Mg(2+)</name>
        <dbReference type="ChEBI" id="CHEBI:18420"/>
    </cofactor>
    <text evidence="11">Binds 2 magnesium ions per tetramer.</text>
</comment>
<dbReference type="SMART" id="SM00896">
    <property type="entry name" value="FDX-ACB"/>
    <property type="match status" value="1"/>
</dbReference>
<reference evidence="14" key="1">
    <citation type="submission" date="2020-07" db="EMBL/GenBank/DDBJ databases">
        <title>Huge and variable diversity of episymbiotic CPR bacteria and DPANN archaea in groundwater ecosystems.</title>
        <authorList>
            <person name="He C.Y."/>
            <person name="Keren R."/>
            <person name="Whittaker M."/>
            <person name="Farag I.F."/>
            <person name="Doudna J."/>
            <person name="Cate J.H.D."/>
            <person name="Banfield J.F."/>
        </authorList>
    </citation>
    <scope>NUCLEOTIDE SEQUENCE</scope>
    <source>
        <strain evidence="14">NC_groundwater_580_Pr5_B-0.1um_64_19</strain>
    </source>
</reference>
<dbReference type="InterPro" id="IPR020825">
    <property type="entry name" value="Phe-tRNA_synthase-like_B3/B4"/>
</dbReference>
<organism evidence="14 15">
    <name type="scientific">Candidatus Korobacter versatilis</name>
    <dbReference type="NCBI Taxonomy" id="658062"/>
    <lineage>
        <taxon>Bacteria</taxon>
        <taxon>Pseudomonadati</taxon>
        <taxon>Acidobacteriota</taxon>
        <taxon>Terriglobia</taxon>
        <taxon>Terriglobales</taxon>
        <taxon>Candidatus Korobacteraceae</taxon>
        <taxon>Candidatus Korobacter</taxon>
    </lineage>
</organism>
<dbReference type="PANTHER" id="PTHR10947:SF0">
    <property type="entry name" value="PHENYLALANINE--TRNA LIGASE BETA SUBUNIT"/>
    <property type="match status" value="1"/>
</dbReference>
<evidence type="ECO:0000256" key="4">
    <source>
        <dbReference type="ARBA" id="ARBA00022723"/>
    </source>
</evidence>
<protein>
    <recommendedName>
        <fullName evidence="11">Phenylalanine--tRNA ligase beta subunit</fullName>
        <ecNumber evidence="11">6.1.1.20</ecNumber>
    </recommendedName>
    <alternativeName>
        <fullName evidence="11">Phenylalanyl-tRNA synthetase beta subunit</fullName>
        <shortName evidence="11">PheRS</shortName>
    </alternativeName>
</protein>
<feature type="binding site" evidence="11">
    <location>
        <position position="361"/>
    </location>
    <ligand>
        <name>Mg(2+)</name>
        <dbReference type="ChEBI" id="CHEBI:18420"/>
        <note>shared with alpha subunit</note>
    </ligand>
</feature>
<dbReference type="InterPro" id="IPR005121">
    <property type="entry name" value="Fdx_antiC-bd"/>
</dbReference>
<comment type="similarity">
    <text evidence="1 11">Belongs to the phenylalanyl-tRNA synthetase beta subunit family. Type 1 subfamily.</text>
</comment>
<dbReference type="Gene3D" id="3.30.70.380">
    <property type="entry name" value="Ferrodoxin-fold anticodon-binding domain"/>
    <property type="match status" value="1"/>
</dbReference>
<dbReference type="GO" id="GO:0009328">
    <property type="term" value="C:phenylalanine-tRNA ligase complex"/>
    <property type="evidence" value="ECO:0007669"/>
    <property type="project" value="TreeGrafter"/>
</dbReference>
<dbReference type="InterPro" id="IPR045060">
    <property type="entry name" value="Phe-tRNA-ligase_IIc_bsu"/>
</dbReference>
<dbReference type="PANTHER" id="PTHR10947">
    <property type="entry name" value="PHENYLALANYL-TRNA SYNTHETASE BETA CHAIN AND LEUCINE-RICH REPEAT-CONTAINING PROTEIN 47"/>
    <property type="match status" value="1"/>
</dbReference>
<dbReference type="GO" id="GO:0006432">
    <property type="term" value="P:phenylalanyl-tRNA aminoacylation"/>
    <property type="evidence" value="ECO:0007669"/>
    <property type="project" value="UniProtKB-UniRule"/>
</dbReference>
<gene>
    <name evidence="11 14" type="primary">pheT</name>
    <name evidence="14" type="ORF">HYX28_11055</name>
</gene>
<keyword evidence="4 11" id="KW-0479">Metal-binding</keyword>
<feature type="binding site" evidence="11">
    <location>
        <position position="364"/>
    </location>
    <ligand>
        <name>Mg(2+)</name>
        <dbReference type="ChEBI" id="CHEBI:18420"/>
        <note>shared with alpha subunit</note>
    </ligand>
</feature>
<dbReference type="SUPFAM" id="SSF55681">
    <property type="entry name" value="Class II aaRS and biotin synthetases"/>
    <property type="match status" value="1"/>
</dbReference>
<evidence type="ECO:0000256" key="10">
    <source>
        <dbReference type="ARBA" id="ARBA00049255"/>
    </source>
</evidence>
<evidence type="ECO:0000256" key="2">
    <source>
        <dbReference type="ARBA" id="ARBA00011209"/>
    </source>
</evidence>
<sequence>MKILTSWLREFVDFKADAQTLARDLTMAGISVEAIEKVGGEAVFSMEITTNRPDAMNHYGVAREVAAIYDRPLKPIVATLPKSVASPKSRVETPDRASQARPKLKFEIKIEDKQGCARYTSRILRGVTIGPSPKKIAERLEANDSRPINSAADATNYNLIEMGHPTHAFDLDTLEGGRLIVRRARAGEKLKTLDGVDRNLTPEDLVIADARKPVALAGVMGGFDTMITERTKNVLIEAAWFDPATVRAMSRRHGMHTDASHRFERGADWGATSLAAARVAQLILEGSGGSLDGGEIEAVGRHVKRPMVRLRPNELVRHLGQEIPPARVTSILKRLGFYVAIRPLWTVEVPTWRLDVEREIDLIEELARIYGYNNFENTLPGFSGSVVELPTAEKEDTTRRTLLALGYHEAMTYSFISHADAGAFSGAQAIELANPLNEELSVMRTSLVPGMLEMLAHNLNRDVKDVRLFEAGHVFELKTESLAGNVNEVPAICLGATGDAATGNAAPASVHAPARAYTFFDMKGDLEALLAAFEHKALYFDANAPAYYHPGRSARAVMDGETVARFGQIILPSEVAAKRKLKQDVFIAEVFADRLYRRALREPRYAPLSKFPAVERDFSFLMPDDVSFERIRSAVDALHIPALRSFAPAEIFRGGSVSAGKQSLLLRAVFQSSDRTLRDDEVAAWSQRIVQSLTALGGTLRS</sequence>
<dbReference type="EMBL" id="JACPNR010000014">
    <property type="protein sequence ID" value="MBI2679308.1"/>
    <property type="molecule type" value="Genomic_DNA"/>
</dbReference>
<dbReference type="InterPro" id="IPR041616">
    <property type="entry name" value="PheRS_beta_core"/>
</dbReference>
<dbReference type="InterPro" id="IPR005146">
    <property type="entry name" value="B3/B4_tRNA-bd"/>
</dbReference>
<dbReference type="AlphaFoldDB" id="A0A932AAE2"/>
<dbReference type="GO" id="GO:0000287">
    <property type="term" value="F:magnesium ion binding"/>
    <property type="evidence" value="ECO:0007669"/>
    <property type="project" value="UniProtKB-UniRule"/>
</dbReference>
<dbReference type="Gene3D" id="3.30.56.10">
    <property type="match status" value="2"/>
</dbReference>
<keyword evidence="7 11" id="KW-0460">Magnesium</keyword>
<feature type="domain" description="B5" evidence="13">
    <location>
        <begin position="303"/>
        <end position="377"/>
    </location>
</feature>
<comment type="catalytic activity">
    <reaction evidence="10 11">
        <text>tRNA(Phe) + L-phenylalanine + ATP = L-phenylalanyl-tRNA(Phe) + AMP + diphosphate + H(+)</text>
        <dbReference type="Rhea" id="RHEA:19413"/>
        <dbReference type="Rhea" id="RHEA-COMP:9668"/>
        <dbReference type="Rhea" id="RHEA-COMP:9699"/>
        <dbReference type="ChEBI" id="CHEBI:15378"/>
        <dbReference type="ChEBI" id="CHEBI:30616"/>
        <dbReference type="ChEBI" id="CHEBI:33019"/>
        <dbReference type="ChEBI" id="CHEBI:58095"/>
        <dbReference type="ChEBI" id="CHEBI:78442"/>
        <dbReference type="ChEBI" id="CHEBI:78531"/>
        <dbReference type="ChEBI" id="CHEBI:456215"/>
        <dbReference type="EC" id="6.1.1.20"/>
    </reaction>
</comment>
<dbReference type="CDD" id="cd00769">
    <property type="entry name" value="PheRS_beta_core"/>
    <property type="match status" value="1"/>
</dbReference>
<dbReference type="Proteomes" id="UP000779809">
    <property type="component" value="Unassembled WGS sequence"/>
</dbReference>
<dbReference type="InterPro" id="IPR009061">
    <property type="entry name" value="DNA-bd_dom_put_sf"/>
</dbReference>
<dbReference type="InterPro" id="IPR045864">
    <property type="entry name" value="aa-tRNA-synth_II/BPL/LPL"/>
</dbReference>
<dbReference type="SUPFAM" id="SSF54991">
    <property type="entry name" value="Anticodon-binding domain of PheRS"/>
    <property type="match status" value="1"/>
</dbReference>
<evidence type="ECO:0000259" key="13">
    <source>
        <dbReference type="PROSITE" id="PS51483"/>
    </source>
</evidence>
<evidence type="ECO:0000259" key="12">
    <source>
        <dbReference type="PROSITE" id="PS51447"/>
    </source>
</evidence>
<dbReference type="Gene3D" id="3.50.40.10">
    <property type="entry name" value="Phenylalanyl-trna Synthetase, Chain B, domain 3"/>
    <property type="match status" value="1"/>
</dbReference>
<keyword evidence="5 11" id="KW-0547">Nucleotide-binding</keyword>
<evidence type="ECO:0000256" key="5">
    <source>
        <dbReference type="ARBA" id="ARBA00022741"/>
    </source>
</evidence>
<keyword evidence="3 11" id="KW-0436">Ligase</keyword>
<dbReference type="SUPFAM" id="SSF46955">
    <property type="entry name" value="Putative DNA-binding domain"/>
    <property type="match status" value="2"/>
</dbReference>
<dbReference type="Pfam" id="PF17759">
    <property type="entry name" value="tRNA_synthFbeta"/>
    <property type="match status" value="1"/>
</dbReference>
<evidence type="ECO:0000256" key="1">
    <source>
        <dbReference type="ARBA" id="ARBA00008653"/>
    </source>
</evidence>
<keyword evidence="9 11" id="KW-0030">Aminoacyl-tRNA synthetase</keyword>
<feature type="domain" description="FDX-ACB" evidence="12">
    <location>
        <begin position="609"/>
        <end position="701"/>
    </location>
</feature>
<dbReference type="GO" id="GO:0003723">
    <property type="term" value="F:RNA binding"/>
    <property type="evidence" value="ECO:0007669"/>
    <property type="project" value="InterPro"/>
</dbReference>
<evidence type="ECO:0000256" key="11">
    <source>
        <dbReference type="HAMAP-Rule" id="MF_00283"/>
    </source>
</evidence>
<dbReference type="SMART" id="SM00874">
    <property type="entry name" value="B5"/>
    <property type="match status" value="1"/>
</dbReference>
<evidence type="ECO:0000256" key="3">
    <source>
        <dbReference type="ARBA" id="ARBA00022598"/>
    </source>
</evidence>
<dbReference type="PROSITE" id="PS51483">
    <property type="entry name" value="B5"/>
    <property type="match status" value="1"/>
</dbReference>
<dbReference type="Pfam" id="PF03147">
    <property type="entry name" value="FDX-ACB"/>
    <property type="match status" value="1"/>
</dbReference>
<name>A0A932AAE2_9BACT</name>
<evidence type="ECO:0000313" key="14">
    <source>
        <dbReference type="EMBL" id="MBI2679308.1"/>
    </source>
</evidence>
<feature type="binding site" evidence="11">
    <location>
        <position position="365"/>
    </location>
    <ligand>
        <name>Mg(2+)</name>
        <dbReference type="ChEBI" id="CHEBI:18420"/>
        <note>shared with alpha subunit</note>
    </ligand>
</feature>
<feature type="binding site" evidence="11">
    <location>
        <position position="355"/>
    </location>
    <ligand>
        <name>Mg(2+)</name>
        <dbReference type="ChEBI" id="CHEBI:18420"/>
        <note>shared with alpha subunit</note>
    </ligand>
</feature>
<keyword evidence="11" id="KW-0963">Cytoplasm</keyword>
<dbReference type="InterPro" id="IPR004532">
    <property type="entry name" value="Phe-tRNA-ligase_IIc_bsu_bact"/>
</dbReference>